<dbReference type="AlphaFoldDB" id="A0A6M1LP74"/>
<dbReference type="RefSeq" id="WP_164695752.1">
    <property type="nucleotide sequence ID" value="NZ_JAAIKB010000007.1"/>
</dbReference>
<organism evidence="1 2">
    <name type="scientific">Falsiroseomonas algicola</name>
    <dbReference type="NCBI Taxonomy" id="2716930"/>
    <lineage>
        <taxon>Bacteria</taxon>
        <taxon>Pseudomonadati</taxon>
        <taxon>Pseudomonadota</taxon>
        <taxon>Alphaproteobacteria</taxon>
        <taxon>Acetobacterales</taxon>
        <taxon>Roseomonadaceae</taxon>
        <taxon>Falsiroseomonas</taxon>
    </lineage>
</organism>
<accession>A0A6M1LP74</accession>
<comment type="caution">
    <text evidence="1">The sequence shown here is derived from an EMBL/GenBank/DDBJ whole genome shotgun (WGS) entry which is preliminary data.</text>
</comment>
<name>A0A6M1LP74_9PROT</name>
<proteinExistence type="predicted"/>
<evidence type="ECO:0000313" key="2">
    <source>
        <dbReference type="Proteomes" id="UP000475385"/>
    </source>
</evidence>
<protein>
    <submittedName>
        <fullName evidence="1">Uncharacterized protein</fullName>
    </submittedName>
</protein>
<evidence type="ECO:0000313" key="1">
    <source>
        <dbReference type="EMBL" id="NGM21842.1"/>
    </source>
</evidence>
<sequence length="74" mass="8304">MSLILKFPDASRRAEFLDVVKTQRPELLQFLEPSAILPHLMARTDPAADAWLRARADGYGKAFADVQFRTLATS</sequence>
<keyword evidence="2" id="KW-1185">Reference proteome</keyword>
<dbReference type="EMBL" id="JAAIKB010000007">
    <property type="protein sequence ID" value="NGM21842.1"/>
    <property type="molecule type" value="Genomic_DNA"/>
</dbReference>
<reference evidence="1 2" key="1">
    <citation type="submission" date="2020-03" db="EMBL/GenBank/DDBJ databases">
        <title>Roseomonas stagni sp. nov., isolated from pond water in Japan.</title>
        <authorList>
            <person name="Furuhata K."/>
            <person name="Miyamoto H."/>
            <person name="Goto K."/>
        </authorList>
    </citation>
    <scope>NUCLEOTIDE SEQUENCE [LARGE SCALE GENOMIC DNA]</scope>
    <source>
        <strain evidence="1 2">PeD5</strain>
    </source>
</reference>
<gene>
    <name evidence="1" type="ORF">G3576_17595</name>
</gene>
<dbReference type="Proteomes" id="UP000475385">
    <property type="component" value="Unassembled WGS sequence"/>
</dbReference>